<evidence type="ECO:0000256" key="5">
    <source>
        <dbReference type="ARBA" id="ARBA00022989"/>
    </source>
</evidence>
<evidence type="ECO:0000256" key="2">
    <source>
        <dbReference type="ARBA" id="ARBA00006386"/>
    </source>
</evidence>
<keyword evidence="4 8" id="KW-0812">Transmembrane</keyword>
<evidence type="ECO:0000256" key="8">
    <source>
        <dbReference type="SAM" id="Phobius"/>
    </source>
</evidence>
<dbReference type="GO" id="GO:0005886">
    <property type="term" value="C:plasma membrane"/>
    <property type="evidence" value="ECO:0007669"/>
    <property type="project" value="UniProtKB-SubCell"/>
</dbReference>
<protein>
    <submittedName>
        <fullName evidence="9">Putative permease</fullName>
    </submittedName>
</protein>
<evidence type="ECO:0000256" key="7">
    <source>
        <dbReference type="SAM" id="Coils"/>
    </source>
</evidence>
<evidence type="ECO:0000256" key="1">
    <source>
        <dbReference type="ARBA" id="ARBA00004651"/>
    </source>
</evidence>
<dbReference type="RefSeq" id="WP_145301407.1">
    <property type="nucleotide sequence ID" value="NZ_CP036299.1"/>
</dbReference>
<dbReference type="EMBL" id="CP036299">
    <property type="protein sequence ID" value="QDV31076.1"/>
    <property type="molecule type" value="Genomic_DNA"/>
</dbReference>
<dbReference type="AlphaFoldDB" id="A0A518GR52"/>
<evidence type="ECO:0000256" key="3">
    <source>
        <dbReference type="ARBA" id="ARBA00022475"/>
    </source>
</evidence>
<dbReference type="PANTHER" id="PTHR34184:SF4">
    <property type="entry name" value="UPF0718 PROTEIN YCGR"/>
    <property type="match status" value="1"/>
</dbReference>
<feature type="transmembrane region" description="Helical" evidence="8">
    <location>
        <begin position="113"/>
        <end position="132"/>
    </location>
</feature>
<keyword evidence="10" id="KW-1185">Reference proteome</keyword>
<keyword evidence="5 8" id="KW-1133">Transmembrane helix</keyword>
<evidence type="ECO:0000256" key="4">
    <source>
        <dbReference type="ARBA" id="ARBA00022692"/>
    </source>
</evidence>
<dbReference type="InterPro" id="IPR052923">
    <property type="entry name" value="UPF0718"/>
</dbReference>
<name>A0A518GR52_9PLAN</name>
<evidence type="ECO:0000313" key="10">
    <source>
        <dbReference type="Proteomes" id="UP000315349"/>
    </source>
</evidence>
<feature type="transmembrane region" description="Helical" evidence="8">
    <location>
        <begin position="394"/>
        <end position="415"/>
    </location>
</feature>
<feature type="transmembrane region" description="Helical" evidence="8">
    <location>
        <begin position="178"/>
        <end position="198"/>
    </location>
</feature>
<evidence type="ECO:0000256" key="6">
    <source>
        <dbReference type="ARBA" id="ARBA00023136"/>
    </source>
</evidence>
<keyword evidence="3" id="KW-1003">Cell membrane</keyword>
<gene>
    <name evidence="9" type="ORF">Spb1_30140</name>
</gene>
<feature type="transmembrane region" description="Helical" evidence="8">
    <location>
        <begin position="275"/>
        <end position="292"/>
    </location>
</feature>
<reference evidence="9 10" key="1">
    <citation type="submission" date="2019-02" db="EMBL/GenBank/DDBJ databases">
        <title>Deep-cultivation of Planctomycetes and their phenomic and genomic characterization uncovers novel biology.</title>
        <authorList>
            <person name="Wiegand S."/>
            <person name="Jogler M."/>
            <person name="Boedeker C."/>
            <person name="Pinto D."/>
            <person name="Vollmers J."/>
            <person name="Rivas-Marin E."/>
            <person name="Kohn T."/>
            <person name="Peeters S.H."/>
            <person name="Heuer A."/>
            <person name="Rast P."/>
            <person name="Oberbeckmann S."/>
            <person name="Bunk B."/>
            <person name="Jeske O."/>
            <person name="Meyerdierks A."/>
            <person name="Storesund J.E."/>
            <person name="Kallscheuer N."/>
            <person name="Luecker S."/>
            <person name="Lage O.M."/>
            <person name="Pohl T."/>
            <person name="Merkel B.J."/>
            <person name="Hornburger P."/>
            <person name="Mueller R.-W."/>
            <person name="Bruemmer F."/>
            <person name="Labrenz M."/>
            <person name="Spormann A.M."/>
            <person name="Op den Camp H."/>
            <person name="Overmann J."/>
            <person name="Amann R."/>
            <person name="Jetten M.S.M."/>
            <person name="Mascher T."/>
            <person name="Medema M.H."/>
            <person name="Devos D.P."/>
            <person name="Kaster A.-K."/>
            <person name="Ovreas L."/>
            <person name="Rohde M."/>
            <person name="Galperin M.Y."/>
            <person name="Jogler C."/>
        </authorList>
    </citation>
    <scope>NUCLEOTIDE SEQUENCE [LARGE SCALE GENOMIC DNA]</scope>
    <source>
        <strain evidence="9 10">Spb1</strain>
    </source>
</reference>
<comment type="subcellular location">
    <subcellularLocation>
        <location evidence="1">Cell membrane</location>
        <topology evidence="1">Multi-pass membrane protein</topology>
    </subcellularLocation>
</comment>
<accession>A0A518GR52</accession>
<feature type="transmembrane region" description="Helical" evidence="8">
    <location>
        <begin position="56"/>
        <end position="75"/>
    </location>
</feature>
<feature type="coiled-coil region" evidence="7">
    <location>
        <begin position="485"/>
        <end position="512"/>
    </location>
</feature>
<proteinExistence type="inferred from homology"/>
<dbReference type="Proteomes" id="UP000315349">
    <property type="component" value="Chromosome"/>
</dbReference>
<dbReference type="OrthoDB" id="9777774at2"/>
<feature type="transmembrane region" description="Helical" evidence="8">
    <location>
        <begin position="242"/>
        <end position="263"/>
    </location>
</feature>
<feature type="transmembrane region" description="Helical" evidence="8">
    <location>
        <begin position="87"/>
        <end position="107"/>
    </location>
</feature>
<feature type="transmembrane region" description="Helical" evidence="8">
    <location>
        <begin position="210"/>
        <end position="236"/>
    </location>
</feature>
<evidence type="ECO:0000313" key="9">
    <source>
        <dbReference type="EMBL" id="QDV31076.1"/>
    </source>
</evidence>
<dbReference type="PANTHER" id="PTHR34184">
    <property type="entry name" value="UPF0718 PROTEIN YCGR"/>
    <property type="match status" value="1"/>
</dbReference>
<dbReference type="InterPro" id="IPR005524">
    <property type="entry name" value="DUF318"/>
</dbReference>
<keyword evidence="7" id="KW-0175">Coiled coil</keyword>
<dbReference type="Pfam" id="PF03773">
    <property type="entry name" value="ArsP_1"/>
    <property type="match status" value="1"/>
</dbReference>
<comment type="similarity">
    <text evidence="2">Belongs to the UPF0718 family.</text>
</comment>
<dbReference type="KEGG" id="peh:Spb1_30140"/>
<organism evidence="9 10">
    <name type="scientific">Planctopirus ephydatiae</name>
    <dbReference type="NCBI Taxonomy" id="2528019"/>
    <lineage>
        <taxon>Bacteria</taxon>
        <taxon>Pseudomonadati</taxon>
        <taxon>Planctomycetota</taxon>
        <taxon>Planctomycetia</taxon>
        <taxon>Planctomycetales</taxon>
        <taxon>Planctomycetaceae</taxon>
        <taxon>Planctopirus</taxon>
    </lineage>
</organism>
<feature type="transmembrane region" description="Helical" evidence="8">
    <location>
        <begin position="12"/>
        <end position="36"/>
    </location>
</feature>
<sequence length="526" mass="56899">MILLVTFLIRTLQAAVDAAPTLLAGCFCAAFLHVVVGRSRLHAAFSGSGWQGVVKATIYGSLVPVCSLGVIPLLFEMRSARVNMGRIMAFGVSAPLLNPITVCYGLTVLTVPMFLTVVGCALLISISAGLLIERFSSESEPDSSALANPEDERHVHVYGLVRMLNLMIMTLRMLAGPALAWVILGMVISGATAAVIPADSLGHEMVHTNLWAPFLMMAAVTTQFVSPATGIMQMAAMEKVHWSLAAALMLQTAGVGLTASNLIIFSRVLGLKKMLVVLGMICSLTLAIGFAANETLPRIPTDDDETHALDNLSQPFGSFSTIPPFQQIWASATTYSSEANAWALDILLIGVVVGGVLRWRRIGLFLPEAVLQAKEEAAEKTRNNSFNRPLSPGVLKGLGLAATTAGLLLVVYIYYPPAEEVFDEMGAIRAEALTAINQGQWDIAETRLSAWNQQLSKLKISEMLRGRFTTEAREEAVRKLGLRLNEVQEAIRKNAAEEAKQLSRDLFSMNSECRRIFLNQDAKTAL</sequence>
<keyword evidence="6 8" id="KW-0472">Membrane</keyword>